<dbReference type="SUPFAM" id="SSF48113">
    <property type="entry name" value="Heme-dependent peroxidases"/>
    <property type="match status" value="1"/>
</dbReference>
<dbReference type="PROSITE" id="PS50873">
    <property type="entry name" value="PEROXIDASE_4"/>
    <property type="match status" value="1"/>
</dbReference>
<gene>
    <name evidence="9" type="ORF">CSSPTR1EN2_LOCUS13428</name>
</gene>
<keyword evidence="7" id="KW-0732">Signal</keyword>
<name>A0ABP0UAT0_9BRYO</name>
<evidence type="ECO:0000256" key="3">
    <source>
        <dbReference type="ARBA" id="ARBA00022617"/>
    </source>
</evidence>
<evidence type="ECO:0000256" key="2">
    <source>
        <dbReference type="ARBA" id="ARBA00022559"/>
    </source>
</evidence>
<comment type="catalytic activity">
    <reaction evidence="1 7">
        <text>2 a phenolic donor + H2O2 = 2 a phenolic radical donor + 2 H2O</text>
        <dbReference type="Rhea" id="RHEA:56136"/>
        <dbReference type="ChEBI" id="CHEBI:15377"/>
        <dbReference type="ChEBI" id="CHEBI:16240"/>
        <dbReference type="ChEBI" id="CHEBI:139520"/>
        <dbReference type="ChEBI" id="CHEBI:139521"/>
        <dbReference type="EC" id="1.11.1.7"/>
    </reaction>
</comment>
<evidence type="ECO:0000256" key="4">
    <source>
        <dbReference type="ARBA" id="ARBA00022723"/>
    </source>
</evidence>
<comment type="cofactor">
    <cofactor evidence="7">
        <name>Ca(2+)</name>
        <dbReference type="ChEBI" id="CHEBI:29108"/>
    </cofactor>
    <text evidence="7">Binds 2 calcium ions per subunit.</text>
</comment>
<evidence type="ECO:0000256" key="5">
    <source>
        <dbReference type="ARBA" id="ARBA00023004"/>
    </source>
</evidence>
<keyword evidence="7" id="KW-0376">Hydrogen peroxide</keyword>
<evidence type="ECO:0000259" key="8">
    <source>
        <dbReference type="PROSITE" id="PS50873"/>
    </source>
</evidence>
<evidence type="ECO:0000313" key="10">
    <source>
        <dbReference type="Proteomes" id="UP001497512"/>
    </source>
</evidence>
<comment type="function">
    <text evidence="7">Removal of H(2)O(2), oxidation of toxic reductants, biosynthesis and degradation of lignin, suberization, auxin catabolism, response to environmental stresses such as wounding, pathogen attack and oxidative stress.</text>
</comment>
<dbReference type="EC" id="1.11.1.7" evidence="7"/>
<protein>
    <recommendedName>
        <fullName evidence="7">Peroxidase</fullName>
        <ecNumber evidence="7">1.11.1.7</ecNumber>
    </recommendedName>
</protein>
<dbReference type="CDD" id="cd00693">
    <property type="entry name" value="secretory_peroxidase"/>
    <property type="match status" value="1"/>
</dbReference>
<feature type="chain" id="PRO_5044957991" description="Peroxidase" evidence="7">
    <location>
        <begin position="19"/>
        <end position="315"/>
    </location>
</feature>
<comment type="subcellular location">
    <subcellularLocation>
        <location evidence="7">Secreted</location>
    </subcellularLocation>
</comment>
<comment type="cofactor">
    <cofactor evidence="7">
        <name>heme b</name>
        <dbReference type="ChEBI" id="CHEBI:60344"/>
    </cofactor>
    <text evidence="7">Binds 1 heme b (iron(II)-protoporphyrin IX) group per subunit.</text>
</comment>
<keyword evidence="7" id="KW-0560">Oxidoreductase</keyword>
<keyword evidence="3 7" id="KW-0349">Heme</keyword>
<dbReference type="PANTHER" id="PTHR31517">
    <property type="match status" value="1"/>
</dbReference>
<dbReference type="InterPro" id="IPR033905">
    <property type="entry name" value="Secretory_peroxidase"/>
</dbReference>
<evidence type="ECO:0000256" key="1">
    <source>
        <dbReference type="ARBA" id="ARBA00000189"/>
    </source>
</evidence>
<dbReference type="Gene3D" id="1.10.520.10">
    <property type="match status" value="1"/>
</dbReference>
<evidence type="ECO:0000256" key="7">
    <source>
        <dbReference type="RuleBase" id="RU362060"/>
    </source>
</evidence>
<proteinExistence type="inferred from homology"/>
<reference evidence="9" key="1">
    <citation type="submission" date="2024-02" db="EMBL/GenBank/DDBJ databases">
        <authorList>
            <consortium name="ELIXIR-Norway"/>
            <consortium name="Elixir Norway"/>
        </authorList>
    </citation>
    <scope>NUCLEOTIDE SEQUENCE</scope>
</reference>
<keyword evidence="6" id="KW-1015">Disulfide bond</keyword>
<feature type="domain" description="Plant heme peroxidase family profile" evidence="8">
    <location>
        <begin position="19"/>
        <end position="313"/>
    </location>
</feature>
<organism evidence="9 10">
    <name type="scientific">Sphagnum troendelagicum</name>
    <dbReference type="NCBI Taxonomy" id="128251"/>
    <lineage>
        <taxon>Eukaryota</taxon>
        <taxon>Viridiplantae</taxon>
        <taxon>Streptophyta</taxon>
        <taxon>Embryophyta</taxon>
        <taxon>Bryophyta</taxon>
        <taxon>Sphagnophytina</taxon>
        <taxon>Sphagnopsida</taxon>
        <taxon>Sphagnales</taxon>
        <taxon>Sphagnaceae</taxon>
        <taxon>Sphagnum</taxon>
    </lineage>
</organism>
<accession>A0ABP0UAT0</accession>
<dbReference type="PRINTS" id="PR00458">
    <property type="entry name" value="PEROXIDASE"/>
</dbReference>
<keyword evidence="10" id="KW-1185">Reference proteome</keyword>
<evidence type="ECO:0000256" key="6">
    <source>
        <dbReference type="ARBA" id="ARBA00023157"/>
    </source>
</evidence>
<sequence length="315" mass="33719">MSVMLLLIFGFAMRPTKGQLQYGYYDTTCPDAEEIARTALHLYFTTDLTSPASILRVSFHDCQVQGCDGSIMLESGNGITSELESGSNFGIRRLDIIDGVKATLEKACPNTVSCADIIAMAGREAVAFTGGPRINIPLGRRDSTFASAAEATASLPVATISVDQFIALFAGYGMTLSESVAILGAHTLGVGHCKSFANRLQAGSDPPLGPIFGAQLRTTCIGDGITNLAFVPNDLTNVVFDSQYFKDTNNGRGLFTIDAELPLDSRTALIEQTFANDEQAFFDAMISAYVKMTSSRVLTGDQGQIRQNCRMVNSS</sequence>
<feature type="signal peptide" evidence="7">
    <location>
        <begin position="1"/>
        <end position="18"/>
    </location>
</feature>
<keyword evidence="4 7" id="KW-0479">Metal-binding</keyword>
<dbReference type="Proteomes" id="UP001497512">
    <property type="component" value="Chromosome 2"/>
</dbReference>
<comment type="similarity">
    <text evidence="7">Belongs to the peroxidase family. Classical plant (class III) peroxidase subfamily.</text>
</comment>
<dbReference type="Pfam" id="PF00141">
    <property type="entry name" value="peroxidase"/>
    <property type="match status" value="1"/>
</dbReference>
<keyword evidence="7" id="KW-0964">Secreted</keyword>
<dbReference type="EMBL" id="OZ019894">
    <property type="protein sequence ID" value="CAK9216353.1"/>
    <property type="molecule type" value="Genomic_DNA"/>
</dbReference>
<dbReference type="InterPro" id="IPR002016">
    <property type="entry name" value="Haem_peroxidase"/>
</dbReference>
<dbReference type="InterPro" id="IPR010255">
    <property type="entry name" value="Haem_peroxidase_sf"/>
</dbReference>
<dbReference type="Gene3D" id="1.10.420.10">
    <property type="entry name" value="Peroxidase, domain 2"/>
    <property type="match status" value="1"/>
</dbReference>
<dbReference type="PANTHER" id="PTHR31517:SF81">
    <property type="entry name" value="PEROXIDASE"/>
    <property type="match status" value="1"/>
</dbReference>
<keyword evidence="2 7" id="KW-0575">Peroxidase</keyword>
<keyword evidence="7" id="KW-0106">Calcium</keyword>
<dbReference type="PRINTS" id="PR00461">
    <property type="entry name" value="PLPEROXIDASE"/>
</dbReference>
<dbReference type="InterPro" id="IPR000823">
    <property type="entry name" value="Peroxidase_pln"/>
</dbReference>
<evidence type="ECO:0000313" key="9">
    <source>
        <dbReference type="EMBL" id="CAK9216353.1"/>
    </source>
</evidence>
<keyword evidence="5 7" id="KW-0408">Iron</keyword>